<dbReference type="PANTHER" id="PTHR34408:SF1">
    <property type="entry name" value="GLYCOSYL HYDROLASE FAMILY 19 DOMAIN-CONTAINING PROTEIN HI_1415"/>
    <property type="match status" value="1"/>
</dbReference>
<dbReference type="Proteomes" id="UP000198824">
    <property type="component" value="Unassembled WGS sequence"/>
</dbReference>
<evidence type="ECO:0000313" key="1">
    <source>
        <dbReference type="EMBL" id="SFR82602.1"/>
    </source>
</evidence>
<accession>A0A1I6JUF6</accession>
<protein>
    <submittedName>
        <fullName evidence="1">Putative chitinase</fullName>
    </submittedName>
</protein>
<dbReference type="STRING" id="1166337.SAMN05192580_0895"/>
<dbReference type="OrthoDB" id="3078754at2"/>
<dbReference type="InterPro" id="IPR052354">
    <property type="entry name" value="Cell_Wall_Dynamics_Protein"/>
</dbReference>
<dbReference type="SUPFAM" id="SSF53955">
    <property type="entry name" value="Lysozyme-like"/>
    <property type="match status" value="1"/>
</dbReference>
<evidence type="ECO:0000313" key="2">
    <source>
        <dbReference type="Proteomes" id="UP000198824"/>
    </source>
</evidence>
<dbReference type="InterPro" id="IPR023346">
    <property type="entry name" value="Lysozyme-like_dom_sf"/>
</dbReference>
<gene>
    <name evidence="1" type="ORF">SAMN05192580_0895</name>
</gene>
<proteinExistence type="predicted"/>
<organism evidence="1 2">
    <name type="scientific">Sphingomonas jatrophae</name>
    <dbReference type="NCBI Taxonomy" id="1166337"/>
    <lineage>
        <taxon>Bacteria</taxon>
        <taxon>Pseudomonadati</taxon>
        <taxon>Pseudomonadota</taxon>
        <taxon>Alphaproteobacteria</taxon>
        <taxon>Sphingomonadales</taxon>
        <taxon>Sphingomonadaceae</taxon>
        <taxon>Sphingomonas</taxon>
    </lineage>
</organism>
<dbReference type="PANTHER" id="PTHR34408">
    <property type="entry name" value="FAMILY PROTEIN, PUTATIVE-RELATED"/>
    <property type="match status" value="1"/>
</dbReference>
<dbReference type="RefSeq" id="WP_093311269.1">
    <property type="nucleotide sequence ID" value="NZ_FOZG01000001.1"/>
</dbReference>
<dbReference type="AlphaFoldDB" id="A0A1I6JUF6"/>
<keyword evidence="2" id="KW-1185">Reference proteome</keyword>
<name>A0A1I6JUF6_9SPHN</name>
<reference evidence="1 2" key="1">
    <citation type="submission" date="2016-10" db="EMBL/GenBank/DDBJ databases">
        <authorList>
            <person name="de Groot N.N."/>
        </authorList>
    </citation>
    <scope>NUCLEOTIDE SEQUENCE [LARGE SCALE GENOMIC DNA]</scope>
    <source>
        <strain evidence="1 2">S5-249</strain>
    </source>
</reference>
<dbReference type="EMBL" id="FOZG01000001">
    <property type="protein sequence ID" value="SFR82602.1"/>
    <property type="molecule type" value="Genomic_DNA"/>
</dbReference>
<sequence>MAIDWRAVQARLIERDYDIGGVDGDPGPRTFTALLAWVAGRAPDAMMRRVAEALHRQILKTPIAKTAPRLANFLAQGANETGGFAHFVEDMRYTAAGMMRTWPSRFPTRDAALPYVGRPEALANLVYARPEMGNTKPGDGWRYRGRGWLQTTFRANYERVARVTGWDTVRHPELLEKPAEGITAAILFWADAKVNEAIDAGDLTRARRLTNGGTIGLAEVMRRHKRAMAVLG</sequence>
<dbReference type="Gene3D" id="1.10.530.10">
    <property type="match status" value="1"/>
</dbReference>